<dbReference type="AlphaFoldDB" id="A0AAD4EGF5"/>
<evidence type="ECO:0000313" key="2">
    <source>
        <dbReference type="Proteomes" id="UP001195769"/>
    </source>
</evidence>
<organism evidence="1 2">
    <name type="scientific">Suillus fuscotomentosus</name>
    <dbReference type="NCBI Taxonomy" id="1912939"/>
    <lineage>
        <taxon>Eukaryota</taxon>
        <taxon>Fungi</taxon>
        <taxon>Dikarya</taxon>
        <taxon>Basidiomycota</taxon>
        <taxon>Agaricomycotina</taxon>
        <taxon>Agaricomycetes</taxon>
        <taxon>Agaricomycetidae</taxon>
        <taxon>Boletales</taxon>
        <taxon>Suillineae</taxon>
        <taxon>Suillaceae</taxon>
        <taxon>Suillus</taxon>
    </lineage>
</organism>
<comment type="caution">
    <text evidence="1">The sequence shown here is derived from an EMBL/GenBank/DDBJ whole genome shotgun (WGS) entry which is preliminary data.</text>
</comment>
<accession>A0AAD4EGF5</accession>
<keyword evidence="2" id="KW-1185">Reference proteome</keyword>
<dbReference type="RefSeq" id="XP_041231186.1">
    <property type="nucleotide sequence ID" value="XM_041376565.1"/>
</dbReference>
<reference evidence="1" key="1">
    <citation type="journal article" date="2020" name="New Phytol.">
        <title>Comparative genomics reveals dynamic genome evolution in host specialist ectomycorrhizal fungi.</title>
        <authorList>
            <person name="Lofgren L.A."/>
            <person name="Nguyen N.H."/>
            <person name="Vilgalys R."/>
            <person name="Ruytinx J."/>
            <person name="Liao H.L."/>
            <person name="Branco S."/>
            <person name="Kuo A."/>
            <person name="LaButti K."/>
            <person name="Lipzen A."/>
            <person name="Andreopoulos W."/>
            <person name="Pangilinan J."/>
            <person name="Riley R."/>
            <person name="Hundley H."/>
            <person name="Na H."/>
            <person name="Barry K."/>
            <person name="Grigoriev I.V."/>
            <person name="Stajich J.E."/>
            <person name="Kennedy P.G."/>
        </authorList>
    </citation>
    <scope>NUCLEOTIDE SEQUENCE</scope>
    <source>
        <strain evidence="1">FC203</strain>
    </source>
</reference>
<evidence type="ECO:0000313" key="1">
    <source>
        <dbReference type="EMBL" id="KAG1905611.1"/>
    </source>
</evidence>
<sequence>MLPGINFPTIIVTQHTGKLITTFRTAMRITSRASYRVLSPLGTAIAPHLLIDQLPYLATRHEYTGLDLWDPDYWVNYKKNVKELLGRPYARRFLSLGGILWCLALQFGPADLIEHAIAGPSSDATNWASGDMSNGLCDDMVTPVDKGILVGCSLRGSEMCWPPYDLWDASTGWTGCWSNDNELWFQSHLSNLSDGRLDAPKSHQVWRKLFKPAPAVMSQDPAHRRTDPFTHPVFSDLGHSVDHEPCWDLAQYE</sequence>
<dbReference type="EMBL" id="JABBWK010000006">
    <property type="protein sequence ID" value="KAG1905611.1"/>
    <property type="molecule type" value="Genomic_DNA"/>
</dbReference>
<dbReference type="GeneID" id="64670863"/>
<name>A0AAD4EGF5_9AGAM</name>
<protein>
    <submittedName>
        <fullName evidence="1">Uncharacterized protein</fullName>
    </submittedName>
</protein>
<gene>
    <name evidence="1" type="ORF">F5891DRAFT_975803</name>
</gene>
<dbReference type="Proteomes" id="UP001195769">
    <property type="component" value="Unassembled WGS sequence"/>
</dbReference>
<proteinExistence type="predicted"/>